<dbReference type="EMBL" id="CAUWAG010000019">
    <property type="protein sequence ID" value="CAJ2512316.1"/>
    <property type="molecule type" value="Genomic_DNA"/>
</dbReference>
<keyword evidence="3" id="KW-1185">Reference proteome</keyword>
<evidence type="ECO:0000256" key="1">
    <source>
        <dbReference type="SAM" id="MobiDB-lite"/>
    </source>
</evidence>
<feature type="region of interest" description="Disordered" evidence="1">
    <location>
        <begin position="1"/>
        <end position="23"/>
    </location>
</feature>
<evidence type="ECO:0000313" key="3">
    <source>
        <dbReference type="Proteomes" id="UP001295740"/>
    </source>
</evidence>
<proteinExistence type="predicted"/>
<evidence type="ECO:0000313" key="2">
    <source>
        <dbReference type="EMBL" id="CAJ2512316.1"/>
    </source>
</evidence>
<organism evidence="2 3">
    <name type="scientific">Anthostomella pinea</name>
    <dbReference type="NCBI Taxonomy" id="933095"/>
    <lineage>
        <taxon>Eukaryota</taxon>
        <taxon>Fungi</taxon>
        <taxon>Dikarya</taxon>
        <taxon>Ascomycota</taxon>
        <taxon>Pezizomycotina</taxon>
        <taxon>Sordariomycetes</taxon>
        <taxon>Xylariomycetidae</taxon>
        <taxon>Xylariales</taxon>
        <taxon>Xylariaceae</taxon>
        <taxon>Anthostomella</taxon>
    </lineage>
</organism>
<name>A0AAI8VWF5_9PEZI</name>
<feature type="region of interest" description="Disordered" evidence="1">
    <location>
        <begin position="50"/>
        <end position="71"/>
    </location>
</feature>
<comment type="caution">
    <text evidence="2">The sequence shown here is derived from an EMBL/GenBank/DDBJ whole genome shotgun (WGS) entry which is preliminary data.</text>
</comment>
<dbReference type="Proteomes" id="UP001295740">
    <property type="component" value="Unassembled WGS sequence"/>
</dbReference>
<dbReference type="AlphaFoldDB" id="A0AAI8VWF5"/>
<accession>A0AAI8VWF5</accession>
<protein>
    <submittedName>
        <fullName evidence="2">Uu.00g053310.m01.CDS01</fullName>
    </submittedName>
</protein>
<gene>
    <name evidence="2" type="ORF">KHLLAP_LOCUS12784</name>
</gene>
<reference evidence="2" key="1">
    <citation type="submission" date="2023-10" db="EMBL/GenBank/DDBJ databases">
        <authorList>
            <person name="Hackl T."/>
        </authorList>
    </citation>
    <scope>NUCLEOTIDE SEQUENCE</scope>
</reference>
<sequence length="155" mass="16974">MAENSTRDTFKDSGTKSSDEKTPVLAPAFAVANVELATAHEDLMSEFDSVVGSDDSLDSSDTSEKLSDTANAVTSHDYLSKKAKAKLNFEGELDNLAGSYNELERGEKNMRTMAQKVRDALITIENFVNQAEYLLHGSEDVTDCIESLQEISKKL</sequence>
<feature type="compositionally biased region" description="Basic and acidic residues" evidence="1">
    <location>
        <begin position="1"/>
        <end position="22"/>
    </location>
</feature>